<dbReference type="PANTHER" id="PTHR43433">
    <property type="entry name" value="HYDROLASE, ALPHA/BETA FOLD FAMILY PROTEIN"/>
    <property type="match status" value="1"/>
</dbReference>
<dbReference type="InterPro" id="IPR029058">
    <property type="entry name" value="AB_hydrolase_fold"/>
</dbReference>
<dbReference type="InterPro" id="IPR050471">
    <property type="entry name" value="AB_hydrolase"/>
</dbReference>
<gene>
    <name evidence="2" type="ORF">OH818_27850</name>
</gene>
<dbReference type="Gene3D" id="3.40.50.1820">
    <property type="entry name" value="alpha/beta hydrolase"/>
    <property type="match status" value="1"/>
</dbReference>
<evidence type="ECO:0000259" key="1">
    <source>
        <dbReference type="Pfam" id="PF12697"/>
    </source>
</evidence>
<dbReference type="RefSeq" id="WP_268881408.1">
    <property type="nucleotide sequence ID" value="NZ_CP114029.1"/>
</dbReference>
<protein>
    <submittedName>
        <fullName evidence="2">Alpha/beta hydrolase</fullName>
    </submittedName>
</protein>
<feature type="domain" description="AB hydrolase-1" evidence="1">
    <location>
        <begin position="50"/>
        <end position="219"/>
    </location>
</feature>
<dbReference type="Proteomes" id="UP001164020">
    <property type="component" value="Chromosome"/>
</dbReference>
<evidence type="ECO:0000313" key="2">
    <source>
        <dbReference type="EMBL" id="WAP68971.1"/>
    </source>
</evidence>
<sequence>MKTSQMVMVPGLLSTAEVYRSQTKAWGGSVLVAETRLDDTIEGMAWRLLERASDRFLLCGHSMGGYVALEVLRLAPERVSGLALIATSAWPDTPEQTALRGRLVQLAQDRGIEQAAKLLEPKLFAAGTATEELRRLNISMSAEIGTEVFVRQQAAIIGRRDQRPLLATIGVPTIVVSGTADAVIPAERSHEMAAAIPAAELVMLGGIGHMVPLEAPQDTDAALATLAARVAAA</sequence>
<keyword evidence="2" id="KW-0378">Hydrolase</keyword>
<accession>A0ABY7BYN4</accession>
<dbReference type="PANTHER" id="PTHR43433:SF4">
    <property type="entry name" value="NON-HEME CHLOROPEROXIDASE-RELATED"/>
    <property type="match status" value="1"/>
</dbReference>
<evidence type="ECO:0000313" key="3">
    <source>
        <dbReference type="Proteomes" id="UP001164020"/>
    </source>
</evidence>
<reference evidence="2" key="1">
    <citation type="submission" date="2022-12" db="EMBL/GenBank/DDBJ databases">
        <title>Jiella pelagia sp. nov., isolated from phosphonate enriched culture of Northwest Pacific surface seawater.</title>
        <authorList>
            <person name="Shin D.Y."/>
            <person name="Hwang C.Y."/>
        </authorList>
    </citation>
    <scope>NUCLEOTIDE SEQUENCE</scope>
    <source>
        <strain evidence="2">HL-NP1</strain>
    </source>
</reference>
<dbReference type="SUPFAM" id="SSF53474">
    <property type="entry name" value="alpha/beta-Hydrolases"/>
    <property type="match status" value="1"/>
</dbReference>
<dbReference type="EMBL" id="CP114029">
    <property type="protein sequence ID" value="WAP68971.1"/>
    <property type="molecule type" value="Genomic_DNA"/>
</dbReference>
<dbReference type="Pfam" id="PF12697">
    <property type="entry name" value="Abhydrolase_6"/>
    <property type="match status" value="1"/>
</dbReference>
<dbReference type="PRINTS" id="PR00111">
    <property type="entry name" value="ABHYDROLASE"/>
</dbReference>
<proteinExistence type="predicted"/>
<name>A0ABY7BYN4_9HYPH</name>
<keyword evidence="3" id="KW-1185">Reference proteome</keyword>
<dbReference type="GO" id="GO:0016787">
    <property type="term" value="F:hydrolase activity"/>
    <property type="evidence" value="ECO:0007669"/>
    <property type="project" value="UniProtKB-KW"/>
</dbReference>
<organism evidence="2 3">
    <name type="scientific">Jiella pelagia</name>
    <dbReference type="NCBI Taxonomy" id="2986949"/>
    <lineage>
        <taxon>Bacteria</taxon>
        <taxon>Pseudomonadati</taxon>
        <taxon>Pseudomonadota</taxon>
        <taxon>Alphaproteobacteria</taxon>
        <taxon>Hyphomicrobiales</taxon>
        <taxon>Aurantimonadaceae</taxon>
        <taxon>Jiella</taxon>
    </lineage>
</organism>
<dbReference type="InterPro" id="IPR000073">
    <property type="entry name" value="AB_hydrolase_1"/>
</dbReference>